<dbReference type="AlphaFoldDB" id="A0A2I1D029"/>
<reference evidence="1" key="1">
    <citation type="submission" date="2016-12" db="EMBL/GenBank/DDBJ databases">
        <title>The genomes of Aspergillus section Nigri reveals drivers in fungal speciation.</title>
        <authorList>
            <consortium name="DOE Joint Genome Institute"/>
            <person name="Vesth T.C."/>
            <person name="Nybo J."/>
            <person name="Theobald S."/>
            <person name="Brandl J."/>
            <person name="Frisvad J.C."/>
            <person name="Nielsen K.F."/>
            <person name="Lyhne E.K."/>
            <person name="Kogle M.E."/>
            <person name="Kuo A."/>
            <person name="Riley R."/>
            <person name="Clum A."/>
            <person name="Nolan M."/>
            <person name="Lipzen A."/>
            <person name="Salamov A."/>
            <person name="Henrissat B."/>
            <person name="Wiebenga A."/>
            <person name="De vries R.P."/>
            <person name="Grigoriev I.V."/>
            <person name="Mortensen U.H."/>
            <person name="Andersen M.R."/>
            <person name="Baker S.E."/>
        </authorList>
    </citation>
    <scope>NUCLEOTIDE SEQUENCE</scope>
    <source>
        <strain evidence="1">IBT 28561</strain>
    </source>
</reference>
<dbReference type="EMBL" id="MSFM01000008">
    <property type="protein sequence ID" value="PKY03234.1"/>
    <property type="molecule type" value="Genomic_DNA"/>
</dbReference>
<dbReference type="Proteomes" id="UP000234254">
    <property type="component" value="Unassembled WGS sequence"/>
</dbReference>
<protein>
    <submittedName>
        <fullName evidence="1">Uncharacterized protein</fullName>
    </submittedName>
</protein>
<organism evidence="1 2">
    <name type="scientific">Aspergillus campestris (strain IBT 28561)</name>
    <dbReference type="NCBI Taxonomy" id="1392248"/>
    <lineage>
        <taxon>Eukaryota</taxon>
        <taxon>Fungi</taxon>
        <taxon>Dikarya</taxon>
        <taxon>Ascomycota</taxon>
        <taxon>Pezizomycotina</taxon>
        <taxon>Eurotiomycetes</taxon>
        <taxon>Eurotiomycetidae</taxon>
        <taxon>Eurotiales</taxon>
        <taxon>Aspergillaceae</taxon>
        <taxon>Aspergillus</taxon>
        <taxon>Aspergillus subgen. Circumdati</taxon>
    </lineage>
</organism>
<dbReference type="VEuPathDB" id="FungiDB:P168DRAFT_179926"/>
<evidence type="ECO:0000313" key="2">
    <source>
        <dbReference type="Proteomes" id="UP000234254"/>
    </source>
</evidence>
<keyword evidence="2" id="KW-1185">Reference proteome</keyword>
<dbReference type="RefSeq" id="XP_024691828.1">
    <property type="nucleotide sequence ID" value="XM_024832943.1"/>
</dbReference>
<proteinExistence type="predicted"/>
<evidence type="ECO:0000313" key="1">
    <source>
        <dbReference type="EMBL" id="PKY03234.1"/>
    </source>
</evidence>
<dbReference type="GeneID" id="36540467"/>
<sequence>MGSRCTHFAVWSTLSFPALCRDNIMNFRPVVDCMPEARIMTGGDWRARWRRDFGRFSTGLPYRLTPSAKTVGSRAQRVCITDAL</sequence>
<name>A0A2I1D029_ASPC2</name>
<comment type="caution">
    <text evidence="1">The sequence shown here is derived from an EMBL/GenBank/DDBJ whole genome shotgun (WGS) entry which is preliminary data.</text>
</comment>
<gene>
    <name evidence="1" type="ORF">P168DRAFT_179926</name>
</gene>
<accession>A0A2I1D029</accession>